<dbReference type="OrthoDB" id="7482721at2759"/>
<dbReference type="PANTHER" id="PTHR43981">
    <property type="entry name" value="ENOYL-[ACYL-CARRIER-PROTEIN] REDUCTASE, MITOCHONDRIAL"/>
    <property type="match status" value="1"/>
</dbReference>
<dbReference type="GO" id="GO:0016491">
    <property type="term" value="F:oxidoreductase activity"/>
    <property type="evidence" value="ECO:0007669"/>
    <property type="project" value="UniProtKB-KW"/>
</dbReference>
<dbReference type="FunCoup" id="A0A1E5R0L6">
    <property type="interactions" value="698"/>
</dbReference>
<dbReference type="GO" id="GO:0006631">
    <property type="term" value="P:fatty acid metabolic process"/>
    <property type="evidence" value="ECO:0007669"/>
    <property type="project" value="TreeGrafter"/>
</dbReference>
<dbReference type="SUPFAM" id="SSF51735">
    <property type="entry name" value="NAD(P)-binding Rossmann-fold domains"/>
    <property type="match status" value="1"/>
</dbReference>
<dbReference type="GO" id="GO:0005739">
    <property type="term" value="C:mitochondrion"/>
    <property type="evidence" value="ECO:0007669"/>
    <property type="project" value="UniProtKB-SubCell"/>
</dbReference>
<keyword evidence="8" id="KW-1185">Reference proteome</keyword>
<dbReference type="Gene3D" id="3.40.50.720">
    <property type="entry name" value="NAD(P)-binding Rossmann-like Domain"/>
    <property type="match status" value="1"/>
</dbReference>
<accession>A0A1E5R0L6</accession>
<evidence type="ECO:0000256" key="3">
    <source>
        <dbReference type="ARBA" id="ARBA00022857"/>
    </source>
</evidence>
<comment type="caution">
    <text evidence="7">The sequence shown here is derived from an EMBL/GenBank/DDBJ whole genome shotgun (WGS) entry which is preliminary data.</text>
</comment>
<dbReference type="EMBL" id="LPNM01000012">
    <property type="protein sequence ID" value="OEJ80436.1"/>
    <property type="molecule type" value="Genomic_DNA"/>
</dbReference>
<evidence type="ECO:0000256" key="1">
    <source>
        <dbReference type="ARBA" id="ARBA00004173"/>
    </source>
</evidence>
<sequence length="373" mass="41746">MSSLKSRIPQFVKSIVYSEHLAEDPTKVLKLHKYPLSSIFQENKNILLKSIAFPVNPSDINQLQGVYPSKPEKTLKYNTDTPSAIAGNEGLFEIVSLPSSVPHDQFKVGDWVIPLQANFGTWSTYRACDLPSELIKMNGLDKFSAATFSVNSCTAYLLVNRYIKDWNPGQDWLITNAGTSQVSKIVTQICSSLGIKTLSVIRDRDNFDEVANELKTKYGATEVISESQNNDKAFGKEKLPQLLKNGKIRLALNSVGGSSATAIARKLPKDGIMVTYGGMSMKPVSLPTSLLIFKNIQCLGFWITQITKEHPEEKQGCVKHLLPMYQKGEIISPKDDLRLMEWDVDNMKDEQVLQMFKDAIQIKGKKNFISLKH</sequence>
<dbReference type="SUPFAM" id="SSF50129">
    <property type="entry name" value="GroES-like"/>
    <property type="match status" value="1"/>
</dbReference>
<name>A0A1E5R0L6_9ASCO</name>
<protein>
    <submittedName>
        <fullName evidence="7">Putative trans-2-enoyl-CoA reductase, mitochondrial</fullName>
    </submittedName>
</protein>
<proteinExistence type="inferred from homology"/>
<dbReference type="Gene3D" id="3.90.180.10">
    <property type="entry name" value="Medium-chain alcohol dehydrogenases, catalytic domain"/>
    <property type="match status" value="1"/>
</dbReference>
<organism evidence="7 8">
    <name type="scientific">Hanseniaspora osmophila</name>
    <dbReference type="NCBI Taxonomy" id="56408"/>
    <lineage>
        <taxon>Eukaryota</taxon>
        <taxon>Fungi</taxon>
        <taxon>Dikarya</taxon>
        <taxon>Ascomycota</taxon>
        <taxon>Saccharomycotina</taxon>
        <taxon>Saccharomycetes</taxon>
        <taxon>Saccharomycodales</taxon>
        <taxon>Saccharomycodaceae</taxon>
        <taxon>Hanseniaspora</taxon>
    </lineage>
</organism>
<dbReference type="CDD" id="cd08290">
    <property type="entry name" value="ETR"/>
    <property type="match status" value="1"/>
</dbReference>
<evidence type="ECO:0000256" key="6">
    <source>
        <dbReference type="ARBA" id="ARBA00023128"/>
    </source>
</evidence>
<dbReference type="STRING" id="56408.A0A1E5R0L6"/>
<evidence type="ECO:0000256" key="5">
    <source>
        <dbReference type="ARBA" id="ARBA00023002"/>
    </source>
</evidence>
<keyword evidence="5" id="KW-0560">Oxidoreductase</keyword>
<dbReference type="PANTHER" id="PTHR43981:SF2">
    <property type="entry name" value="ENOYL-[ACYL-CARRIER-PROTEIN] REDUCTASE, MITOCHONDRIAL"/>
    <property type="match status" value="1"/>
</dbReference>
<gene>
    <name evidence="7" type="ORF">AWRI3579_g4453</name>
</gene>
<comment type="subcellular location">
    <subcellularLocation>
        <location evidence="1">Mitochondrion</location>
    </subcellularLocation>
</comment>
<keyword evidence="6" id="KW-0496">Mitochondrion</keyword>
<keyword evidence="4" id="KW-0809">Transit peptide</keyword>
<evidence type="ECO:0000313" key="7">
    <source>
        <dbReference type="EMBL" id="OEJ80436.1"/>
    </source>
</evidence>
<dbReference type="InterPro" id="IPR051034">
    <property type="entry name" value="Mito_Enoyl-ACP_Reductase"/>
</dbReference>
<dbReference type="InParanoid" id="A0A1E5R0L6"/>
<dbReference type="InterPro" id="IPR011032">
    <property type="entry name" value="GroES-like_sf"/>
</dbReference>
<dbReference type="FunFam" id="3.40.50.720:FF:000112">
    <property type="entry name" value="Enoyl-[acyl-carrier-protein] reductase 1, mitochondrial"/>
    <property type="match status" value="1"/>
</dbReference>
<evidence type="ECO:0000256" key="2">
    <source>
        <dbReference type="ARBA" id="ARBA00010371"/>
    </source>
</evidence>
<dbReference type="InterPro" id="IPR036291">
    <property type="entry name" value="NAD(P)-bd_dom_sf"/>
</dbReference>
<evidence type="ECO:0000256" key="4">
    <source>
        <dbReference type="ARBA" id="ARBA00022946"/>
    </source>
</evidence>
<keyword evidence="3" id="KW-0521">NADP</keyword>
<evidence type="ECO:0000313" key="8">
    <source>
        <dbReference type="Proteomes" id="UP000095728"/>
    </source>
</evidence>
<dbReference type="AlphaFoldDB" id="A0A1E5R0L6"/>
<dbReference type="Proteomes" id="UP000095728">
    <property type="component" value="Unassembled WGS sequence"/>
</dbReference>
<reference evidence="8" key="1">
    <citation type="journal article" date="2016" name="Genome Announc.">
        <title>Genome sequences of three species of Hanseniaspora isolated from spontaneous wine fermentations.</title>
        <authorList>
            <person name="Sternes P.R."/>
            <person name="Lee D."/>
            <person name="Kutyna D.R."/>
            <person name="Borneman A.R."/>
        </authorList>
    </citation>
    <scope>NUCLEOTIDE SEQUENCE [LARGE SCALE GENOMIC DNA]</scope>
    <source>
        <strain evidence="8">AWRI3579</strain>
    </source>
</reference>
<comment type="similarity">
    <text evidence="2">Belongs to the zinc-containing alcohol dehydrogenase family. Quinone oxidoreductase subfamily.</text>
</comment>